<name>A0A445N1A9_9BACT</name>
<dbReference type="SMART" id="SM00448">
    <property type="entry name" value="REC"/>
    <property type="match status" value="1"/>
</dbReference>
<feature type="modified residue" description="4-aspartylphosphate" evidence="1">
    <location>
        <position position="55"/>
    </location>
</feature>
<dbReference type="SUPFAM" id="SSF52172">
    <property type="entry name" value="CheY-like"/>
    <property type="match status" value="1"/>
</dbReference>
<dbReference type="AlphaFoldDB" id="A0A445N1A9"/>
<keyword evidence="1" id="KW-0597">Phosphoprotein</keyword>
<dbReference type="GO" id="GO:0000160">
    <property type="term" value="P:phosphorelay signal transduction system"/>
    <property type="evidence" value="ECO:0007669"/>
    <property type="project" value="InterPro"/>
</dbReference>
<protein>
    <recommendedName>
        <fullName evidence="2">Response regulatory domain-containing protein</fullName>
    </recommendedName>
</protein>
<organism evidence="3">
    <name type="scientific">uncultured Desulfobacterium sp</name>
    <dbReference type="NCBI Taxonomy" id="201089"/>
    <lineage>
        <taxon>Bacteria</taxon>
        <taxon>Pseudomonadati</taxon>
        <taxon>Thermodesulfobacteriota</taxon>
        <taxon>Desulfobacteria</taxon>
        <taxon>Desulfobacterales</taxon>
        <taxon>Desulfobacteriaceae</taxon>
        <taxon>Desulfobacterium</taxon>
        <taxon>environmental samples</taxon>
    </lineage>
</organism>
<feature type="domain" description="Response regulatory" evidence="2">
    <location>
        <begin position="6"/>
        <end position="119"/>
    </location>
</feature>
<reference evidence="3" key="1">
    <citation type="submission" date="2018-01" db="EMBL/GenBank/DDBJ databases">
        <authorList>
            <person name="Regsiter A."/>
            <person name="William W."/>
        </authorList>
    </citation>
    <scope>NUCLEOTIDE SEQUENCE</scope>
    <source>
        <strain evidence="3">TRIP AH-1</strain>
    </source>
</reference>
<sequence>MGTGKTIIIAEPTEALLSEMRPFLSGIGLDVIHLKTLKETLITLQGRRVDILLLDSSLLEFGCEFISIIKGIVENLRIIVCAEVNTPEFEGNARQQGIFYYHIKAFGSQDLEMAIASAINYSPHHCGGSIHAPSRQD</sequence>
<dbReference type="InterPro" id="IPR001789">
    <property type="entry name" value="Sig_transdc_resp-reg_receiver"/>
</dbReference>
<dbReference type="Gene3D" id="3.40.50.2300">
    <property type="match status" value="1"/>
</dbReference>
<evidence type="ECO:0000313" key="3">
    <source>
        <dbReference type="EMBL" id="SPD75471.1"/>
    </source>
</evidence>
<dbReference type="InterPro" id="IPR011006">
    <property type="entry name" value="CheY-like_superfamily"/>
</dbReference>
<gene>
    <name evidence="3" type="ORF">PITCH_A640014</name>
</gene>
<accession>A0A445N1A9</accession>
<proteinExistence type="predicted"/>
<evidence type="ECO:0000256" key="1">
    <source>
        <dbReference type="PROSITE-ProRule" id="PRU00169"/>
    </source>
</evidence>
<dbReference type="PROSITE" id="PS50110">
    <property type="entry name" value="RESPONSE_REGULATORY"/>
    <property type="match status" value="1"/>
</dbReference>
<evidence type="ECO:0000259" key="2">
    <source>
        <dbReference type="PROSITE" id="PS50110"/>
    </source>
</evidence>
<dbReference type="EMBL" id="OJIN01000208">
    <property type="protein sequence ID" value="SPD75471.1"/>
    <property type="molecule type" value="Genomic_DNA"/>
</dbReference>